<dbReference type="InterPro" id="IPR030868">
    <property type="entry name" value="MqnA"/>
</dbReference>
<evidence type="ECO:0000313" key="6">
    <source>
        <dbReference type="Proteomes" id="UP000002432"/>
    </source>
</evidence>
<dbReference type="Pfam" id="PF02621">
    <property type="entry name" value="VitK2_biosynth"/>
    <property type="match status" value="1"/>
</dbReference>
<evidence type="ECO:0000256" key="1">
    <source>
        <dbReference type="ARBA" id="ARBA00004863"/>
    </source>
</evidence>
<dbReference type="RefSeq" id="WP_011524142.1">
    <property type="nucleotide sequence ID" value="NC_008009.1"/>
</dbReference>
<protein>
    <recommendedName>
        <fullName evidence="4">Chorismate dehydratase</fullName>
        <ecNumber evidence="4">4.2.1.151</ecNumber>
    </recommendedName>
    <alternativeName>
        <fullName evidence="4">Menaquinone biosynthetic enzyme MqnA</fullName>
    </alternativeName>
</protein>
<comment type="similarity">
    <text evidence="4">Belongs to the MqnA/MqnD family. MqnA subfamily.</text>
</comment>
<dbReference type="EC" id="4.2.1.151" evidence="4"/>
<dbReference type="PANTHER" id="PTHR37690">
    <property type="entry name" value="CHORISMATE DEHYDRATASE"/>
    <property type="match status" value="1"/>
</dbReference>
<dbReference type="Gene3D" id="3.40.190.10">
    <property type="entry name" value="Periplasmic binding protein-like II"/>
    <property type="match status" value="2"/>
</dbReference>
<evidence type="ECO:0000256" key="3">
    <source>
        <dbReference type="ARBA" id="ARBA00023239"/>
    </source>
</evidence>
<dbReference type="InterPro" id="IPR003773">
    <property type="entry name" value="Menaquinone_biosynth"/>
</dbReference>
<keyword evidence="2 4" id="KW-0474">Menaquinone biosynthesis</keyword>
<name>Q1ILA7_KORVE</name>
<dbReference type="PANTHER" id="PTHR37690:SF1">
    <property type="entry name" value="CHORISMATE DEHYDRATASE"/>
    <property type="match status" value="1"/>
</dbReference>
<reference evidence="5 6" key="1">
    <citation type="journal article" date="2009" name="Appl. Environ. Microbiol.">
        <title>Three genomes from the phylum Acidobacteria provide insight into the lifestyles of these microorganisms in soils.</title>
        <authorList>
            <person name="Ward N.L."/>
            <person name="Challacombe J.F."/>
            <person name="Janssen P.H."/>
            <person name="Henrissat B."/>
            <person name="Coutinho P.M."/>
            <person name="Wu M."/>
            <person name="Xie G."/>
            <person name="Haft D.H."/>
            <person name="Sait M."/>
            <person name="Badger J."/>
            <person name="Barabote R.D."/>
            <person name="Bradley B."/>
            <person name="Brettin T.S."/>
            <person name="Brinkac L.M."/>
            <person name="Bruce D."/>
            <person name="Creasy T."/>
            <person name="Daugherty S.C."/>
            <person name="Davidsen T.M."/>
            <person name="DeBoy R.T."/>
            <person name="Detter J.C."/>
            <person name="Dodson R.J."/>
            <person name="Durkin A.S."/>
            <person name="Ganapathy A."/>
            <person name="Gwinn-Giglio M."/>
            <person name="Han C.S."/>
            <person name="Khouri H."/>
            <person name="Kiss H."/>
            <person name="Kothari S.P."/>
            <person name="Madupu R."/>
            <person name="Nelson K.E."/>
            <person name="Nelson W.C."/>
            <person name="Paulsen I."/>
            <person name="Penn K."/>
            <person name="Ren Q."/>
            <person name="Rosovitz M.J."/>
            <person name="Selengut J.D."/>
            <person name="Shrivastava S."/>
            <person name="Sullivan S.A."/>
            <person name="Tapia R."/>
            <person name="Thompson L.S."/>
            <person name="Watkins K.L."/>
            <person name="Yang Q."/>
            <person name="Yu C."/>
            <person name="Zafar N."/>
            <person name="Zhou L."/>
            <person name="Kuske C.R."/>
        </authorList>
    </citation>
    <scope>NUCLEOTIDE SEQUENCE [LARGE SCALE GENOMIC DNA]</scope>
    <source>
        <strain evidence="5 6">Ellin345</strain>
    </source>
</reference>
<dbReference type="AlphaFoldDB" id="Q1ILA7"/>
<dbReference type="eggNOG" id="COG1427">
    <property type="taxonomic scope" value="Bacteria"/>
</dbReference>
<dbReference type="EnsemblBacteria" id="ABF42343">
    <property type="protein sequence ID" value="ABF42343"/>
    <property type="gene ID" value="Acid345_3342"/>
</dbReference>
<dbReference type="CDD" id="cd13634">
    <property type="entry name" value="PBP2_Sco4506"/>
    <property type="match status" value="1"/>
</dbReference>
<keyword evidence="6" id="KW-1185">Reference proteome</keyword>
<keyword evidence="3 4" id="KW-0456">Lyase</keyword>
<gene>
    <name evidence="4" type="primary">mqnA</name>
    <name evidence="5" type="ordered locus">Acid345_3342</name>
</gene>
<dbReference type="SUPFAM" id="SSF53850">
    <property type="entry name" value="Periplasmic binding protein-like II"/>
    <property type="match status" value="1"/>
</dbReference>
<dbReference type="HAMAP" id="MF_00995">
    <property type="entry name" value="MqnA"/>
    <property type="match status" value="1"/>
</dbReference>
<dbReference type="GO" id="GO:0016836">
    <property type="term" value="F:hydro-lyase activity"/>
    <property type="evidence" value="ECO:0007669"/>
    <property type="project" value="UniProtKB-UniRule"/>
</dbReference>
<comment type="catalytic activity">
    <reaction evidence="4">
        <text>chorismate = 3-[(1-carboxyvinyl)-oxy]benzoate + H2O</text>
        <dbReference type="Rhea" id="RHEA:40051"/>
        <dbReference type="ChEBI" id="CHEBI:15377"/>
        <dbReference type="ChEBI" id="CHEBI:29748"/>
        <dbReference type="ChEBI" id="CHEBI:76981"/>
        <dbReference type="EC" id="4.2.1.151"/>
    </reaction>
</comment>
<comment type="pathway">
    <text evidence="1 4">Quinol/quinone metabolism; menaquinone biosynthesis.</text>
</comment>
<organism evidence="5 6">
    <name type="scientific">Koribacter versatilis (strain Ellin345)</name>
    <dbReference type="NCBI Taxonomy" id="204669"/>
    <lineage>
        <taxon>Bacteria</taxon>
        <taxon>Pseudomonadati</taxon>
        <taxon>Acidobacteriota</taxon>
        <taxon>Terriglobia</taxon>
        <taxon>Terriglobales</taxon>
        <taxon>Candidatus Korobacteraceae</taxon>
        <taxon>Candidatus Korobacter</taxon>
    </lineage>
</organism>
<comment type="function">
    <text evidence="4">Catalyzes the dehydration of chorismate into 3-[(1-carboxyvinyl)oxy]benzoate, a step in the biosynthesis of menaquinone (MK, vitamin K2).</text>
</comment>
<dbReference type="UniPathway" id="UPA00079"/>
<sequence>MAQLRVSAISFLNTAPLMWDFAHGNVGTGFDVHYTLPAQCAEELRQGSADIGIIPVFTYALIPNLVLIPDIAIATKGVVRSILLISKVPVEQIKSVALDTSSRTSVNLTRVLFSKFWDGERSFISHPPDLDQMLAKCDAGLLIGDPALRAKTAGYHVYDLATEWKKFTGKPFVFAVWAIRMAALTGNDHATKVVEIFQRSRDNGLKPEHVDELAREWSPKIGISERDVHEYLTHNIDYHLDAENLEGLALFFQYCEELKLIEKAPELRFLPAHNWFSK</sequence>
<dbReference type="HOGENOM" id="CLU_059898_0_0_0"/>
<dbReference type="GO" id="GO:0009234">
    <property type="term" value="P:menaquinone biosynthetic process"/>
    <property type="evidence" value="ECO:0007669"/>
    <property type="project" value="UniProtKB-UniRule"/>
</dbReference>
<dbReference type="KEGG" id="aba:Acid345_3342"/>
<dbReference type="EMBL" id="CP000360">
    <property type="protein sequence ID" value="ABF42343.1"/>
    <property type="molecule type" value="Genomic_DNA"/>
</dbReference>
<accession>Q1ILA7</accession>
<evidence type="ECO:0000256" key="2">
    <source>
        <dbReference type="ARBA" id="ARBA00022428"/>
    </source>
</evidence>
<dbReference type="Proteomes" id="UP000002432">
    <property type="component" value="Chromosome"/>
</dbReference>
<evidence type="ECO:0000313" key="5">
    <source>
        <dbReference type="EMBL" id="ABF42343.1"/>
    </source>
</evidence>
<dbReference type="OrthoDB" id="9810112at2"/>
<evidence type="ECO:0000256" key="4">
    <source>
        <dbReference type="HAMAP-Rule" id="MF_00995"/>
    </source>
</evidence>
<proteinExistence type="inferred from homology"/>
<dbReference type="STRING" id="204669.Acid345_3342"/>